<sequence length="56" mass="6230">MSLPMCSAKAPPILTILLAKKIEAHAQQFIQFAVDSNTSGTNIVDHIIFWYLKVTN</sequence>
<gene>
    <name evidence="1" type="ORF">FIBSPDRAFT_946327</name>
</gene>
<keyword evidence="2" id="KW-1185">Reference proteome</keyword>
<evidence type="ECO:0000313" key="2">
    <source>
        <dbReference type="Proteomes" id="UP000076532"/>
    </source>
</evidence>
<accession>A0A166T6G1</accession>
<dbReference type="EMBL" id="KV417495">
    <property type="protein sequence ID" value="KZP30239.1"/>
    <property type="molecule type" value="Genomic_DNA"/>
</dbReference>
<organism evidence="1 2">
    <name type="scientific">Athelia psychrophila</name>
    <dbReference type="NCBI Taxonomy" id="1759441"/>
    <lineage>
        <taxon>Eukaryota</taxon>
        <taxon>Fungi</taxon>
        <taxon>Dikarya</taxon>
        <taxon>Basidiomycota</taxon>
        <taxon>Agaricomycotina</taxon>
        <taxon>Agaricomycetes</taxon>
        <taxon>Agaricomycetidae</taxon>
        <taxon>Atheliales</taxon>
        <taxon>Atheliaceae</taxon>
        <taxon>Athelia</taxon>
    </lineage>
</organism>
<protein>
    <submittedName>
        <fullName evidence="1">Uncharacterized protein</fullName>
    </submittedName>
</protein>
<proteinExistence type="predicted"/>
<dbReference type="AlphaFoldDB" id="A0A166T6G1"/>
<dbReference type="Proteomes" id="UP000076532">
    <property type="component" value="Unassembled WGS sequence"/>
</dbReference>
<name>A0A166T6G1_9AGAM</name>
<reference evidence="1 2" key="1">
    <citation type="journal article" date="2016" name="Mol. Biol. Evol.">
        <title>Comparative Genomics of Early-Diverging Mushroom-Forming Fungi Provides Insights into the Origins of Lignocellulose Decay Capabilities.</title>
        <authorList>
            <person name="Nagy L.G."/>
            <person name="Riley R."/>
            <person name="Tritt A."/>
            <person name="Adam C."/>
            <person name="Daum C."/>
            <person name="Floudas D."/>
            <person name="Sun H."/>
            <person name="Yadav J.S."/>
            <person name="Pangilinan J."/>
            <person name="Larsson K.H."/>
            <person name="Matsuura K."/>
            <person name="Barry K."/>
            <person name="Labutti K."/>
            <person name="Kuo R."/>
            <person name="Ohm R.A."/>
            <person name="Bhattacharya S.S."/>
            <person name="Shirouzu T."/>
            <person name="Yoshinaga Y."/>
            <person name="Martin F.M."/>
            <person name="Grigoriev I.V."/>
            <person name="Hibbett D.S."/>
        </authorList>
    </citation>
    <scope>NUCLEOTIDE SEQUENCE [LARGE SCALE GENOMIC DNA]</scope>
    <source>
        <strain evidence="1 2">CBS 109695</strain>
    </source>
</reference>
<evidence type="ECO:0000313" key="1">
    <source>
        <dbReference type="EMBL" id="KZP30239.1"/>
    </source>
</evidence>